<dbReference type="Gene3D" id="1.10.510.10">
    <property type="entry name" value="Transferase(Phosphotransferase) domain 1"/>
    <property type="match status" value="1"/>
</dbReference>
<dbReference type="RefSeq" id="WP_077806489.1">
    <property type="nucleotide sequence ID" value="NZ_BJXS01000009.1"/>
</dbReference>
<dbReference type="SUPFAM" id="SSF56112">
    <property type="entry name" value="Protein kinase-like (PK-like)"/>
    <property type="match status" value="1"/>
</dbReference>
<name>A0A1U9KNX1_9PROT</name>
<gene>
    <name evidence="1" type="ORF">A0U93_05635</name>
</gene>
<dbReference type="GO" id="GO:0005524">
    <property type="term" value="F:ATP binding"/>
    <property type="evidence" value="ECO:0007669"/>
    <property type="project" value="InterPro"/>
</dbReference>
<keyword evidence="2" id="KW-1185">Reference proteome</keyword>
<proteinExistence type="predicted"/>
<reference evidence="1 2" key="1">
    <citation type="submission" date="2016-03" db="EMBL/GenBank/DDBJ databases">
        <title>Acetic acid bacteria sequencing.</title>
        <authorList>
            <person name="Brandt J."/>
            <person name="Jakob F."/>
            <person name="Vogel R.F."/>
        </authorList>
    </citation>
    <scope>NUCLEOTIDE SEQUENCE [LARGE SCALE GENOMIC DNA]</scope>
    <source>
        <strain evidence="1 2">NBRC 101099</strain>
    </source>
</reference>
<protein>
    <submittedName>
        <fullName evidence="1">Uncharacterized protein</fullName>
    </submittedName>
</protein>
<dbReference type="Proteomes" id="UP000188604">
    <property type="component" value="Chromosome"/>
</dbReference>
<organism evidence="1 2">
    <name type="scientific">Neoasaia chiangmaiensis</name>
    <dbReference type="NCBI Taxonomy" id="320497"/>
    <lineage>
        <taxon>Bacteria</taxon>
        <taxon>Pseudomonadati</taxon>
        <taxon>Pseudomonadota</taxon>
        <taxon>Alphaproteobacteria</taxon>
        <taxon>Acetobacterales</taxon>
        <taxon>Acetobacteraceae</taxon>
        <taxon>Neoasaia</taxon>
    </lineage>
</organism>
<dbReference type="EMBL" id="CP014691">
    <property type="protein sequence ID" value="AQS87502.1"/>
    <property type="molecule type" value="Genomic_DNA"/>
</dbReference>
<dbReference type="STRING" id="320497.A0U93_05635"/>
<evidence type="ECO:0000313" key="2">
    <source>
        <dbReference type="Proteomes" id="UP000188604"/>
    </source>
</evidence>
<dbReference type="KEGG" id="nch:A0U93_05635"/>
<dbReference type="PROSITE" id="PS50011">
    <property type="entry name" value="PROTEIN_KINASE_DOM"/>
    <property type="match status" value="1"/>
</dbReference>
<dbReference type="OrthoDB" id="7166208at2"/>
<dbReference type="InterPro" id="IPR011009">
    <property type="entry name" value="Kinase-like_dom_sf"/>
</dbReference>
<sequence length="657" mass="71604">MAGLNSLQALRGRPGSGIRLAGRFQVSRDVPLPSLGGAAAFQATDIMSPGTSFVALAPTYVSPAFQEMERIRHPALLPVLTQERQQGALWVLTNHPPGPAIDVRLAPWREGQLIEEVIQPLAALLKHVENAGQTLRNIRPDNVFINPGRHQLTLGPLGVAMPGADQPVVFEALSSAVCTPEARGKGTIADDTFSLGVLVLMLCLGEVPLSGLSDEKILARRFELGTADAYMRDRQVPQGLVSVLQAMLSDDPTQRPAPANLINMVSSKMFSVRSEKRARLPLAIGGQKIRTARALAWQATRYPSEFVDLLKHHVVDTWLSRELQEAGLAKVINNAVKSLSLAAGTDSEISVVGQVARLLDPHAPLFRGGRWFWPQAIPAMLARSVERSETVDAMNGLLPVISQLLSPEQDYEHEADEIGMQLRSMMHLVRRTGRKGASRLFRLIYDANEWQRCLSPVCLPDRLSSMSHVLGALDESLRGQANASDQVERQGLLDAQIRAFLESQCARRGIVTPPSASASGWLPWLADLLLIAHIQQRLGSLLLPGIGQTIRPMLGGELKAWRSRHERDRREAQLATLSEQGRLSAMLDTVDDTVALRQDQENAANAQAELVAIEEELAQQPEGMPAVDAECRQTAQIVGILSGIGLSMLSFGVELCR</sequence>
<dbReference type="GO" id="GO:0004672">
    <property type="term" value="F:protein kinase activity"/>
    <property type="evidence" value="ECO:0007669"/>
    <property type="project" value="InterPro"/>
</dbReference>
<dbReference type="AlphaFoldDB" id="A0A1U9KNX1"/>
<accession>A0A1U9KNX1</accession>
<dbReference type="InterPro" id="IPR000719">
    <property type="entry name" value="Prot_kinase_dom"/>
</dbReference>
<evidence type="ECO:0000313" key="1">
    <source>
        <dbReference type="EMBL" id="AQS87502.1"/>
    </source>
</evidence>